<sequence length="128" mass="13613">MLDIPAELKYAASHEWARTEADGTVTIGITHHAQELLGDLVFVELPKVGAVLAKDEQAGVVESVKAASDIYAPFAGEVIEVNPALEASPEIANTEPYTSGWFFKMKPATPADVDALLSADEYAKELGA</sequence>
<dbReference type="Gene3D" id="2.40.50.100">
    <property type="match status" value="1"/>
</dbReference>
<dbReference type="InterPro" id="IPR000089">
    <property type="entry name" value="Biotin_lipoyl"/>
</dbReference>
<dbReference type="InterPro" id="IPR011053">
    <property type="entry name" value="Single_hybrid_motif"/>
</dbReference>
<comment type="subunit">
    <text evidence="3">The glycine cleavage system is composed of four proteins: P, T, L and H.</text>
</comment>
<dbReference type="PANTHER" id="PTHR11715">
    <property type="entry name" value="GLYCINE CLEAVAGE SYSTEM H PROTEIN"/>
    <property type="match status" value="1"/>
</dbReference>
<dbReference type="PATRIC" id="fig|857265.3.peg.4213"/>
<proteinExistence type="inferred from homology"/>
<dbReference type="InterPro" id="IPR033753">
    <property type="entry name" value="GCV_H/Fam206"/>
</dbReference>
<dbReference type="GO" id="GO:0019464">
    <property type="term" value="P:glycine decarboxylation via glycine cleavage system"/>
    <property type="evidence" value="ECO:0007669"/>
    <property type="project" value="UniProtKB-UniRule"/>
</dbReference>
<feature type="domain" description="Lipoyl-binding" evidence="5">
    <location>
        <begin position="24"/>
        <end position="106"/>
    </location>
</feature>
<comment type="caution">
    <text evidence="6">The sequence shown here is derived from an EMBL/GenBank/DDBJ whole genome shotgun (WGS) entry which is preliminary data.</text>
</comment>
<evidence type="ECO:0000256" key="2">
    <source>
        <dbReference type="ARBA" id="ARBA00022823"/>
    </source>
</evidence>
<feature type="modified residue" description="N6-lipoyllysine" evidence="3 4">
    <location>
        <position position="65"/>
    </location>
</feature>
<dbReference type="GO" id="GO:0005829">
    <property type="term" value="C:cytosol"/>
    <property type="evidence" value="ECO:0007669"/>
    <property type="project" value="TreeGrafter"/>
</dbReference>
<dbReference type="Pfam" id="PF01597">
    <property type="entry name" value="GCV_H"/>
    <property type="match status" value="1"/>
</dbReference>
<dbReference type="AlphaFoldDB" id="A0A0N0XI47"/>
<dbReference type="OrthoDB" id="9796712at2"/>
<dbReference type="PROSITE" id="PS00189">
    <property type="entry name" value="LIPOYL"/>
    <property type="match status" value="1"/>
</dbReference>
<evidence type="ECO:0000259" key="5">
    <source>
        <dbReference type="PROSITE" id="PS50968"/>
    </source>
</evidence>
<comment type="function">
    <text evidence="3">The glycine cleavage system catalyzes the degradation of glycine. The H protein shuttles the methylamine group of glycine from the P protein to the T protein.</text>
</comment>
<gene>
    <name evidence="3 6" type="primary">gcvH</name>
    <name evidence="6" type="ORF">WG78_20575</name>
</gene>
<dbReference type="PROSITE" id="PS50968">
    <property type="entry name" value="BIOTINYL_LIPOYL"/>
    <property type="match status" value="1"/>
</dbReference>
<dbReference type="InterPro" id="IPR017453">
    <property type="entry name" value="GCV_H_sub"/>
</dbReference>
<dbReference type="NCBIfam" id="NF002270">
    <property type="entry name" value="PRK01202.1"/>
    <property type="match status" value="1"/>
</dbReference>
<dbReference type="InterPro" id="IPR002930">
    <property type="entry name" value="GCV_H"/>
</dbReference>
<evidence type="ECO:0000313" key="6">
    <source>
        <dbReference type="EMBL" id="KPC49328.1"/>
    </source>
</evidence>
<comment type="cofactor">
    <cofactor evidence="3">
        <name>(R)-lipoate</name>
        <dbReference type="ChEBI" id="CHEBI:83088"/>
    </cofactor>
    <text evidence="3">Binds 1 lipoyl cofactor covalently.</text>
</comment>
<accession>A0A0N0XI47</accession>
<dbReference type="CDD" id="cd06848">
    <property type="entry name" value="GCS_H"/>
    <property type="match status" value="1"/>
</dbReference>
<evidence type="ECO:0000256" key="1">
    <source>
        <dbReference type="ARBA" id="ARBA00009249"/>
    </source>
</evidence>
<name>A0A0N0XI47_9NEIS</name>
<dbReference type="PANTHER" id="PTHR11715:SF3">
    <property type="entry name" value="GLYCINE CLEAVAGE SYSTEM H PROTEIN-RELATED"/>
    <property type="match status" value="1"/>
</dbReference>
<reference evidence="6 7" key="1">
    <citation type="submission" date="2015-07" db="EMBL/GenBank/DDBJ databases">
        <title>Draft genome sequence of the Amantichitinum ursilacus IGB-41, a new chitin-degrading bacterium.</title>
        <authorList>
            <person name="Kirstahler P."/>
            <person name="Guenther M."/>
            <person name="Grumaz C."/>
            <person name="Rupp S."/>
            <person name="Zibek S."/>
            <person name="Sohn K."/>
        </authorList>
    </citation>
    <scope>NUCLEOTIDE SEQUENCE [LARGE SCALE GENOMIC DNA]</scope>
    <source>
        <strain evidence="6 7">IGB-41</strain>
    </source>
</reference>
<keyword evidence="7" id="KW-1185">Reference proteome</keyword>
<organism evidence="6 7">
    <name type="scientific">Amantichitinum ursilacus</name>
    <dbReference type="NCBI Taxonomy" id="857265"/>
    <lineage>
        <taxon>Bacteria</taxon>
        <taxon>Pseudomonadati</taxon>
        <taxon>Pseudomonadota</taxon>
        <taxon>Betaproteobacteria</taxon>
        <taxon>Neisseriales</taxon>
        <taxon>Chitinibacteraceae</taxon>
        <taxon>Amantichitinum</taxon>
    </lineage>
</organism>
<dbReference type="InterPro" id="IPR003016">
    <property type="entry name" value="2-oxoA_DH_lipoyl-BS"/>
</dbReference>
<dbReference type="HAMAP" id="MF_00272">
    <property type="entry name" value="GcvH"/>
    <property type="match status" value="1"/>
</dbReference>
<dbReference type="GO" id="GO:0005960">
    <property type="term" value="C:glycine cleavage complex"/>
    <property type="evidence" value="ECO:0007669"/>
    <property type="project" value="InterPro"/>
</dbReference>
<dbReference type="EMBL" id="LAQT01000037">
    <property type="protein sequence ID" value="KPC49328.1"/>
    <property type="molecule type" value="Genomic_DNA"/>
</dbReference>
<evidence type="ECO:0000256" key="3">
    <source>
        <dbReference type="HAMAP-Rule" id="MF_00272"/>
    </source>
</evidence>
<keyword evidence="2 3" id="KW-0450">Lipoyl</keyword>
<dbReference type="SUPFAM" id="SSF51230">
    <property type="entry name" value="Single hybrid motif"/>
    <property type="match status" value="1"/>
</dbReference>
<evidence type="ECO:0000256" key="4">
    <source>
        <dbReference type="PIRSR" id="PIRSR617453-50"/>
    </source>
</evidence>
<protein>
    <recommendedName>
        <fullName evidence="3">Glycine cleavage system H protein</fullName>
    </recommendedName>
</protein>
<comment type="similarity">
    <text evidence="1 3">Belongs to the GcvH family.</text>
</comment>
<dbReference type="NCBIfam" id="TIGR00527">
    <property type="entry name" value="gcvH"/>
    <property type="match status" value="1"/>
</dbReference>
<dbReference type="STRING" id="857265.WG78_20575"/>
<dbReference type="RefSeq" id="WP_053939686.1">
    <property type="nucleotide sequence ID" value="NZ_LAQT01000037.1"/>
</dbReference>
<evidence type="ECO:0000313" key="7">
    <source>
        <dbReference type="Proteomes" id="UP000037939"/>
    </source>
</evidence>
<dbReference type="Proteomes" id="UP000037939">
    <property type="component" value="Unassembled WGS sequence"/>
</dbReference>
<dbReference type="GO" id="GO:0009249">
    <property type="term" value="P:protein lipoylation"/>
    <property type="evidence" value="ECO:0007669"/>
    <property type="project" value="TreeGrafter"/>
</dbReference>